<accession>A0A0C2MQG9</accession>
<evidence type="ECO:0000313" key="2">
    <source>
        <dbReference type="EMBL" id="KII63901.1"/>
    </source>
</evidence>
<feature type="compositionally biased region" description="Polar residues" evidence="1">
    <location>
        <begin position="105"/>
        <end position="119"/>
    </location>
</feature>
<sequence length="199" mass="22767">MNNSSKKRKRVPRTYKKEWEKNFPIIDVHYDRHLFYCLECNCKCSCADKGLGDVRRHCKSFRHCRNVKNSELGIKTCNRNCGFPSKLLRCKDILETNHGHIKPPTSLSLNNMPDSSTAESPIKARSSKNLRKLFTSNIPQKEIILDNNIVEKDLNVLQPVEKLQNVSDTNGNIDMGTDLNLQTGPNILKELRDINEGKS</sequence>
<gene>
    <name evidence="2" type="ORF">RF11_04570</name>
</gene>
<evidence type="ECO:0000313" key="3">
    <source>
        <dbReference type="Proteomes" id="UP000031668"/>
    </source>
</evidence>
<dbReference type="Proteomes" id="UP000031668">
    <property type="component" value="Unassembled WGS sequence"/>
</dbReference>
<protein>
    <submittedName>
        <fullName evidence="2">Uncharacterized protein</fullName>
    </submittedName>
</protein>
<evidence type="ECO:0000256" key="1">
    <source>
        <dbReference type="SAM" id="MobiDB-lite"/>
    </source>
</evidence>
<name>A0A0C2MQG9_THEKT</name>
<organism evidence="2 3">
    <name type="scientific">Thelohanellus kitauei</name>
    <name type="common">Myxosporean</name>
    <dbReference type="NCBI Taxonomy" id="669202"/>
    <lineage>
        <taxon>Eukaryota</taxon>
        <taxon>Metazoa</taxon>
        <taxon>Cnidaria</taxon>
        <taxon>Myxozoa</taxon>
        <taxon>Myxosporea</taxon>
        <taxon>Bivalvulida</taxon>
        <taxon>Platysporina</taxon>
        <taxon>Myxobolidae</taxon>
        <taxon>Thelohanellus</taxon>
    </lineage>
</organism>
<dbReference type="AlphaFoldDB" id="A0A0C2MQG9"/>
<reference evidence="2 3" key="1">
    <citation type="journal article" date="2014" name="Genome Biol. Evol.">
        <title>The genome of the myxosporean Thelohanellus kitauei shows adaptations to nutrient acquisition within its fish host.</title>
        <authorList>
            <person name="Yang Y."/>
            <person name="Xiong J."/>
            <person name="Zhou Z."/>
            <person name="Huo F."/>
            <person name="Miao W."/>
            <person name="Ran C."/>
            <person name="Liu Y."/>
            <person name="Zhang J."/>
            <person name="Feng J."/>
            <person name="Wang M."/>
            <person name="Wang M."/>
            <person name="Wang L."/>
            <person name="Yao B."/>
        </authorList>
    </citation>
    <scope>NUCLEOTIDE SEQUENCE [LARGE SCALE GENOMIC DNA]</scope>
    <source>
        <strain evidence="2">Wuqing</strain>
    </source>
</reference>
<proteinExistence type="predicted"/>
<dbReference type="EMBL" id="JWZT01004530">
    <property type="protein sequence ID" value="KII63901.1"/>
    <property type="molecule type" value="Genomic_DNA"/>
</dbReference>
<keyword evidence="3" id="KW-1185">Reference proteome</keyword>
<feature type="region of interest" description="Disordered" evidence="1">
    <location>
        <begin position="104"/>
        <end position="123"/>
    </location>
</feature>
<comment type="caution">
    <text evidence="2">The sequence shown here is derived from an EMBL/GenBank/DDBJ whole genome shotgun (WGS) entry which is preliminary data.</text>
</comment>